<keyword evidence="3 10" id="KW-0699">rRNA-binding</keyword>
<proteinExistence type="inferred from homology"/>
<dbReference type="Gene3D" id="3.10.290.10">
    <property type="entry name" value="RNA-binding S4 domain"/>
    <property type="match status" value="1"/>
</dbReference>
<feature type="compositionally biased region" description="Basic and acidic residues" evidence="11">
    <location>
        <begin position="233"/>
        <end position="243"/>
    </location>
</feature>
<dbReference type="InterPro" id="IPR002942">
    <property type="entry name" value="S4_RNA-bd"/>
</dbReference>
<feature type="compositionally biased region" description="Polar residues" evidence="11">
    <location>
        <begin position="318"/>
        <end position="328"/>
    </location>
</feature>
<dbReference type="InterPro" id="IPR018079">
    <property type="entry name" value="Ribosomal_uS4_CS"/>
</dbReference>
<evidence type="ECO:0000256" key="2">
    <source>
        <dbReference type="ARBA" id="ARBA00007465"/>
    </source>
</evidence>
<dbReference type="GeneID" id="19160585"/>
<comment type="similarity">
    <text evidence="2">Belongs to the universal ribosomal protein uS4 family.</text>
</comment>
<evidence type="ECO:0000256" key="11">
    <source>
        <dbReference type="SAM" id="MobiDB-lite"/>
    </source>
</evidence>
<evidence type="ECO:0000256" key="10">
    <source>
        <dbReference type="PROSITE-ProRule" id="PRU00182"/>
    </source>
</evidence>
<dbReference type="GO" id="GO:0003735">
    <property type="term" value="F:structural constituent of ribosome"/>
    <property type="evidence" value="ECO:0007669"/>
    <property type="project" value="TreeGrafter"/>
</dbReference>
<sequence>MRNRATTPLKVKKNLLDQLKIRQSWSKYNLYNLSRLTRPSYRWKNFFQLKWLAKSTSRSYHGEQVREKQWVRMFDTRIRSVVPMDAKYLASNDGALESAGRGSGLERGDEPKSRSRGKQKGELPIPYMQMTFAPLERRLDTAIFRAMFASSARQARQFVVHGAVKVNGKEMRYPGYLLNPGDMFQVLPERVMFATGSPKLPPKPKAADEETEGEEITSEDNEGVAGEAEAEQDQARDDVDVERDPREILKDLKAQAKSILSSTKQDLGAKRKQDLRAFSKTIQRLLSRSGSSTILTDSIEAQFAELQNQLKIRRQNKEAGTTSLPSAQDDSRTSLEDGAEQSNKDEKDEALSGANGQENSLTDGEYNELLAALQSMHENPVDDSKPYATPWMPRDYMSAFAFIPRYLEVNHKICAAVYLRHPVARPGLAEVPSPFSDLTQSAAFGWYLRRS</sequence>
<dbReference type="GO" id="GO:0019843">
    <property type="term" value="F:rRNA binding"/>
    <property type="evidence" value="ECO:0007669"/>
    <property type="project" value="UniProtKB-KW"/>
</dbReference>
<keyword evidence="7" id="KW-0687">Ribonucleoprotein</keyword>
<feature type="compositionally biased region" description="Acidic residues" evidence="11">
    <location>
        <begin position="209"/>
        <end position="232"/>
    </location>
</feature>
<feature type="domain" description="RNA-binding S4" evidence="12">
    <location>
        <begin position="137"/>
        <end position="197"/>
    </location>
</feature>
<comment type="caution">
    <text evidence="13">The sequence shown here is derived from an EMBL/GenBank/DDBJ whole genome shotgun (WGS) entry which is preliminary data.</text>
</comment>
<dbReference type="STRING" id="1182541.W9XYS2"/>
<keyword evidence="14" id="KW-1185">Reference proteome</keyword>
<dbReference type="SUPFAM" id="SSF55174">
    <property type="entry name" value="Alpha-L RNA-binding motif"/>
    <property type="match status" value="1"/>
</dbReference>
<comment type="subcellular location">
    <subcellularLocation>
        <location evidence="1">Mitochondrion</location>
    </subcellularLocation>
</comment>
<dbReference type="PANTHER" id="PTHR11831:SF4">
    <property type="entry name" value="SMALL RIBOSOMAL SUBUNIT PROTEIN US4M"/>
    <property type="match status" value="1"/>
</dbReference>
<comment type="function">
    <text evidence="8">Component of the mitochondrial ribosome (mitoribosome), a dedicated translation machinery responsible for the synthesis of mitochondrial genome-encoded proteins, including at least some of the essential transmembrane subunits of the mitochondrial respiratory chain. The mitoribosomes are attached to the mitochondrial inner membrane and translation products are cotranslationally integrated into the membrane.</text>
</comment>
<keyword evidence="5" id="KW-0689">Ribosomal protein</keyword>
<reference evidence="13 14" key="1">
    <citation type="submission" date="2013-03" db="EMBL/GenBank/DDBJ databases">
        <title>The Genome Sequence of Capronia coronata CBS 617.96.</title>
        <authorList>
            <consortium name="The Broad Institute Genomics Platform"/>
            <person name="Cuomo C."/>
            <person name="de Hoog S."/>
            <person name="Gorbushina A."/>
            <person name="Walker B."/>
            <person name="Young S.K."/>
            <person name="Zeng Q."/>
            <person name="Gargeya S."/>
            <person name="Fitzgerald M."/>
            <person name="Haas B."/>
            <person name="Abouelleil A."/>
            <person name="Allen A.W."/>
            <person name="Alvarado L."/>
            <person name="Arachchi H.M."/>
            <person name="Berlin A.M."/>
            <person name="Chapman S.B."/>
            <person name="Gainer-Dewar J."/>
            <person name="Goldberg J."/>
            <person name="Griggs A."/>
            <person name="Gujja S."/>
            <person name="Hansen M."/>
            <person name="Howarth C."/>
            <person name="Imamovic A."/>
            <person name="Ireland A."/>
            <person name="Larimer J."/>
            <person name="McCowan C."/>
            <person name="Murphy C."/>
            <person name="Pearson M."/>
            <person name="Poon T.W."/>
            <person name="Priest M."/>
            <person name="Roberts A."/>
            <person name="Saif S."/>
            <person name="Shea T."/>
            <person name="Sisk P."/>
            <person name="Sykes S."/>
            <person name="Wortman J."/>
            <person name="Nusbaum C."/>
            <person name="Birren B."/>
        </authorList>
    </citation>
    <scope>NUCLEOTIDE SEQUENCE [LARGE SCALE GENOMIC DNA]</scope>
    <source>
        <strain evidence="13 14">CBS 617.96</strain>
    </source>
</reference>
<gene>
    <name evidence="13" type="ORF">A1O1_05712</name>
</gene>
<dbReference type="PANTHER" id="PTHR11831">
    <property type="entry name" value="30S 40S RIBOSOMAL PROTEIN"/>
    <property type="match status" value="1"/>
</dbReference>
<dbReference type="GO" id="GO:0042274">
    <property type="term" value="P:ribosomal small subunit biogenesis"/>
    <property type="evidence" value="ECO:0007669"/>
    <property type="project" value="TreeGrafter"/>
</dbReference>
<dbReference type="AlphaFoldDB" id="W9XYS2"/>
<dbReference type="EMBL" id="AMWN01000005">
    <property type="protein sequence ID" value="EXJ85348.1"/>
    <property type="molecule type" value="Genomic_DNA"/>
</dbReference>
<dbReference type="SMART" id="SM00363">
    <property type="entry name" value="S4"/>
    <property type="match status" value="1"/>
</dbReference>
<dbReference type="CDD" id="cd00165">
    <property type="entry name" value="S4"/>
    <property type="match status" value="1"/>
</dbReference>
<dbReference type="eggNOG" id="ENOG502QTS9">
    <property type="taxonomic scope" value="Eukaryota"/>
</dbReference>
<feature type="compositionally biased region" description="Basic and acidic residues" evidence="11">
    <location>
        <begin position="104"/>
        <end position="113"/>
    </location>
</feature>
<dbReference type="InterPro" id="IPR036986">
    <property type="entry name" value="S4_RNA-bd_sf"/>
</dbReference>
<evidence type="ECO:0000313" key="13">
    <source>
        <dbReference type="EMBL" id="EXJ85348.1"/>
    </source>
</evidence>
<protein>
    <recommendedName>
        <fullName evidence="9">Small ribosomal subunit protein uS4m</fullName>
    </recommendedName>
</protein>
<evidence type="ECO:0000256" key="8">
    <source>
        <dbReference type="ARBA" id="ARBA00037226"/>
    </source>
</evidence>
<evidence type="ECO:0000313" key="14">
    <source>
        <dbReference type="Proteomes" id="UP000019484"/>
    </source>
</evidence>
<accession>W9XYS2</accession>
<feature type="region of interest" description="Disordered" evidence="11">
    <location>
        <begin position="195"/>
        <end position="243"/>
    </location>
</feature>
<dbReference type="HOGENOM" id="CLU_026386_1_0_1"/>
<dbReference type="Pfam" id="PF01479">
    <property type="entry name" value="S4"/>
    <property type="match status" value="1"/>
</dbReference>
<dbReference type="PROSITE" id="PS00632">
    <property type="entry name" value="RIBOSOMAL_S4"/>
    <property type="match status" value="1"/>
</dbReference>
<evidence type="ECO:0000256" key="6">
    <source>
        <dbReference type="ARBA" id="ARBA00023128"/>
    </source>
</evidence>
<keyword evidence="6" id="KW-0496">Mitochondrion</keyword>
<organism evidence="13 14">
    <name type="scientific">Capronia coronata CBS 617.96</name>
    <dbReference type="NCBI Taxonomy" id="1182541"/>
    <lineage>
        <taxon>Eukaryota</taxon>
        <taxon>Fungi</taxon>
        <taxon>Dikarya</taxon>
        <taxon>Ascomycota</taxon>
        <taxon>Pezizomycotina</taxon>
        <taxon>Eurotiomycetes</taxon>
        <taxon>Chaetothyriomycetidae</taxon>
        <taxon>Chaetothyriales</taxon>
        <taxon>Herpotrichiellaceae</taxon>
        <taxon>Capronia</taxon>
    </lineage>
</organism>
<evidence type="ECO:0000256" key="1">
    <source>
        <dbReference type="ARBA" id="ARBA00004173"/>
    </source>
</evidence>
<evidence type="ECO:0000256" key="5">
    <source>
        <dbReference type="ARBA" id="ARBA00022980"/>
    </source>
</evidence>
<feature type="region of interest" description="Disordered" evidence="11">
    <location>
        <begin position="314"/>
        <end position="361"/>
    </location>
</feature>
<dbReference type="Proteomes" id="UP000019484">
    <property type="component" value="Unassembled WGS sequence"/>
</dbReference>
<dbReference type="GO" id="GO:0005763">
    <property type="term" value="C:mitochondrial small ribosomal subunit"/>
    <property type="evidence" value="ECO:0007669"/>
    <property type="project" value="TreeGrafter"/>
</dbReference>
<name>W9XYS2_9EURO</name>
<dbReference type="InterPro" id="IPR022801">
    <property type="entry name" value="Ribosomal_uS4"/>
</dbReference>
<dbReference type="FunFam" id="3.10.290.10:FF:000025">
    <property type="entry name" value="30S ribosomal subunit S4"/>
    <property type="match status" value="1"/>
</dbReference>
<feature type="region of interest" description="Disordered" evidence="11">
    <location>
        <begin position="98"/>
        <end position="123"/>
    </location>
</feature>
<evidence type="ECO:0000256" key="3">
    <source>
        <dbReference type="ARBA" id="ARBA00022730"/>
    </source>
</evidence>
<evidence type="ECO:0000256" key="9">
    <source>
        <dbReference type="ARBA" id="ARBA00071419"/>
    </source>
</evidence>
<evidence type="ECO:0000256" key="4">
    <source>
        <dbReference type="ARBA" id="ARBA00022884"/>
    </source>
</evidence>
<evidence type="ECO:0000256" key="7">
    <source>
        <dbReference type="ARBA" id="ARBA00023274"/>
    </source>
</evidence>
<keyword evidence="4 10" id="KW-0694">RNA-binding</keyword>
<dbReference type="RefSeq" id="XP_007724786.1">
    <property type="nucleotide sequence ID" value="XM_007726596.1"/>
</dbReference>
<dbReference type="PROSITE" id="PS50889">
    <property type="entry name" value="S4"/>
    <property type="match status" value="1"/>
</dbReference>
<evidence type="ECO:0000259" key="12">
    <source>
        <dbReference type="SMART" id="SM00363"/>
    </source>
</evidence>
<dbReference type="OrthoDB" id="3356781at2759"/>